<keyword evidence="1" id="KW-0472">Membrane</keyword>
<feature type="transmembrane region" description="Helical" evidence="1">
    <location>
        <begin position="25"/>
        <end position="43"/>
    </location>
</feature>
<feature type="transmembrane region" description="Helical" evidence="1">
    <location>
        <begin position="88"/>
        <end position="105"/>
    </location>
</feature>
<dbReference type="AlphaFoldDB" id="A0A846RLQ5"/>
<gene>
    <name evidence="2" type="ORF">BJ994_000300</name>
</gene>
<dbReference type="Proteomes" id="UP000547458">
    <property type="component" value="Unassembled WGS sequence"/>
</dbReference>
<keyword evidence="1" id="KW-1133">Transmembrane helix</keyword>
<keyword evidence="1" id="KW-0812">Transmembrane</keyword>
<proteinExistence type="predicted"/>
<name>A0A846RLQ5_9MICC</name>
<protein>
    <submittedName>
        <fullName evidence="2">Uncharacterized protein</fullName>
    </submittedName>
</protein>
<evidence type="ECO:0000256" key="1">
    <source>
        <dbReference type="SAM" id="Phobius"/>
    </source>
</evidence>
<feature type="transmembrane region" description="Helical" evidence="1">
    <location>
        <begin position="55"/>
        <end position="76"/>
    </location>
</feature>
<accession>A0A846RLQ5</accession>
<evidence type="ECO:0000313" key="3">
    <source>
        <dbReference type="Proteomes" id="UP000547458"/>
    </source>
</evidence>
<comment type="caution">
    <text evidence="2">The sequence shown here is derived from an EMBL/GenBank/DDBJ whole genome shotgun (WGS) entry which is preliminary data.</text>
</comment>
<keyword evidence="3" id="KW-1185">Reference proteome</keyword>
<organism evidence="2 3">
    <name type="scientific">Arthrobacter pigmenti</name>
    <dbReference type="NCBI Taxonomy" id="271432"/>
    <lineage>
        <taxon>Bacteria</taxon>
        <taxon>Bacillati</taxon>
        <taxon>Actinomycetota</taxon>
        <taxon>Actinomycetes</taxon>
        <taxon>Micrococcales</taxon>
        <taxon>Micrococcaceae</taxon>
        <taxon>Arthrobacter</taxon>
    </lineage>
</organism>
<dbReference type="RefSeq" id="WP_167990705.1">
    <property type="nucleotide sequence ID" value="NZ_JAATJL010000001.1"/>
</dbReference>
<dbReference type="EMBL" id="JAATJL010000001">
    <property type="protein sequence ID" value="NJC21224.1"/>
    <property type="molecule type" value="Genomic_DNA"/>
</dbReference>
<reference evidence="2 3" key="1">
    <citation type="submission" date="2020-03" db="EMBL/GenBank/DDBJ databases">
        <title>Sequencing the genomes of 1000 actinobacteria strains.</title>
        <authorList>
            <person name="Klenk H.-P."/>
        </authorList>
    </citation>
    <scope>NUCLEOTIDE SEQUENCE [LARGE SCALE GENOMIC DNA]</scope>
    <source>
        <strain evidence="2 3">DSM 16403</strain>
    </source>
</reference>
<sequence length="117" mass="12535">MVASLYSLNRGREGFARSEELADLFLLWWAIATVVGCGAVVARRVGLGPARLMEGIWFFAIGSIVGIVAAATDWSVATDWTSGVEGQGPVMLTVPLLFALTGSMFEKTRKSTEPARV</sequence>
<evidence type="ECO:0000313" key="2">
    <source>
        <dbReference type="EMBL" id="NJC21224.1"/>
    </source>
</evidence>